<gene>
    <name evidence="1" type="ORF">I553_5247</name>
</gene>
<reference evidence="1" key="1">
    <citation type="submission" date="2014-01" db="EMBL/GenBank/DDBJ databases">
        <authorList>
            <person name="Brown-Elliot B."/>
            <person name="Wallace R."/>
            <person name="Lenaerts A."/>
            <person name="Ordway D."/>
            <person name="DeGroote M.A."/>
            <person name="Parker T."/>
            <person name="Sizemore C."/>
            <person name="Tallon L.J."/>
            <person name="Sadzewicz L.K."/>
            <person name="Sengamalay N."/>
            <person name="Fraser C.M."/>
            <person name="Hine E."/>
            <person name="Shefchek K.A."/>
            <person name="Das S.P."/>
            <person name="Tettelin H."/>
        </authorList>
    </citation>
    <scope>NUCLEOTIDE SEQUENCE [LARGE SCALE GENOMIC DNA]</scope>
    <source>
        <strain evidence="1">4042</strain>
    </source>
</reference>
<accession>X7ZW90</accession>
<protein>
    <submittedName>
        <fullName evidence="1">Uncharacterized protein</fullName>
    </submittedName>
</protein>
<evidence type="ECO:0000313" key="1">
    <source>
        <dbReference type="EMBL" id="EUA23539.1"/>
    </source>
</evidence>
<name>X7ZW90_MYCXE</name>
<sequence length="40" mass="4436">MNGCLGNPRRHKRAGDEIPFWAIVASDTDTLRARRPGKTA</sequence>
<dbReference type="AlphaFoldDB" id="X7ZW90"/>
<organism evidence="1">
    <name type="scientific">Mycobacterium xenopi 4042</name>
    <dbReference type="NCBI Taxonomy" id="1299334"/>
    <lineage>
        <taxon>Bacteria</taxon>
        <taxon>Bacillati</taxon>
        <taxon>Actinomycetota</taxon>
        <taxon>Actinomycetes</taxon>
        <taxon>Mycobacteriales</taxon>
        <taxon>Mycobacteriaceae</taxon>
        <taxon>Mycobacterium</taxon>
    </lineage>
</organism>
<comment type="caution">
    <text evidence="1">The sequence shown here is derived from an EMBL/GenBank/DDBJ whole genome shotgun (WGS) entry which is preliminary data.</text>
</comment>
<proteinExistence type="predicted"/>
<dbReference type="EMBL" id="JAOB01000069">
    <property type="protein sequence ID" value="EUA23539.1"/>
    <property type="molecule type" value="Genomic_DNA"/>
</dbReference>